<keyword evidence="1" id="KW-0812">Transmembrane</keyword>
<evidence type="ECO:0000313" key="3">
    <source>
        <dbReference type="Proteomes" id="UP000602647"/>
    </source>
</evidence>
<gene>
    <name evidence="2" type="ORF">H9L42_03685</name>
</gene>
<organism evidence="2 3">
    <name type="scientific">Zhenpiania hominis</name>
    <dbReference type="NCBI Taxonomy" id="2763644"/>
    <lineage>
        <taxon>Bacteria</taxon>
        <taxon>Bacillati</taxon>
        <taxon>Bacillota</taxon>
        <taxon>Clostridia</taxon>
        <taxon>Peptostreptococcales</taxon>
        <taxon>Anaerovoracaceae</taxon>
        <taxon>Zhenpiania</taxon>
    </lineage>
</organism>
<dbReference type="RefSeq" id="WP_187302053.1">
    <property type="nucleotide sequence ID" value="NZ_CBCTQH010000011.1"/>
</dbReference>
<proteinExistence type="predicted"/>
<dbReference type="NCBIfam" id="TIGR01909">
    <property type="entry name" value="C_GCAxxG_C_C"/>
    <property type="match status" value="1"/>
</dbReference>
<sequence length="135" mass="14736">MSERVKKALENHKHGYNCAQAVVCAYCDLFGVDEKEAFKMSEAFGFGMGTMGTCGAVSAMAVLTGMKLSDGNLDKPATKKECYKMMKDMTRQFEDKNKSIICAELKGVKGGNVLRTCDGCIEDAAEIIENTLLKK</sequence>
<feature type="transmembrane region" description="Helical" evidence="1">
    <location>
        <begin position="43"/>
        <end position="63"/>
    </location>
</feature>
<protein>
    <submittedName>
        <fullName evidence="2">C_GCAxxG_C_C family protein</fullName>
    </submittedName>
</protein>
<reference evidence="2" key="1">
    <citation type="submission" date="2020-08" db="EMBL/GenBank/DDBJ databases">
        <title>Genome public.</title>
        <authorList>
            <person name="Liu C."/>
            <person name="Sun Q."/>
        </authorList>
    </citation>
    <scope>NUCLEOTIDE SEQUENCE</scope>
    <source>
        <strain evidence="2">BX12</strain>
    </source>
</reference>
<keyword evidence="3" id="KW-1185">Reference proteome</keyword>
<keyword evidence="1" id="KW-0472">Membrane</keyword>
<dbReference type="EMBL" id="JACRYT010000002">
    <property type="protein sequence ID" value="MBC6678927.1"/>
    <property type="molecule type" value="Genomic_DNA"/>
</dbReference>
<evidence type="ECO:0000256" key="1">
    <source>
        <dbReference type="SAM" id="Phobius"/>
    </source>
</evidence>
<dbReference type="AlphaFoldDB" id="A0A923SPU1"/>
<keyword evidence="1" id="KW-1133">Transmembrane helix</keyword>
<dbReference type="Pfam" id="PF09719">
    <property type="entry name" value="C_GCAxxG_C_C"/>
    <property type="match status" value="1"/>
</dbReference>
<accession>A0A923SPU1</accession>
<name>A0A923SPU1_9FIRM</name>
<comment type="caution">
    <text evidence="2">The sequence shown here is derived from an EMBL/GenBank/DDBJ whole genome shotgun (WGS) entry which is preliminary data.</text>
</comment>
<dbReference type="InterPro" id="IPR010181">
    <property type="entry name" value="CGCAxxGCC_motif"/>
</dbReference>
<evidence type="ECO:0000313" key="2">
    <source>
        <dbReference type="EMBL" id="MBC6678927.1"/>
    </source>
</evidence>
<dbReference type="Proteomes" id="UP000602647">
    <property type="component" value="Unassembled WGS sequence"/>
</dbReference>